<dbReference type="GO" id="GO:0008146">
    <property type="term" value="F:sulfotransferase activity"/>
    <property type="evidence" value="ECO:0007669"/>
    <property type="project" value="InterPro"/>
</dbReference>
<dbReference type="InterPro" id="IPR027417">
    <property type="entry name" value="P-loop_NTPase"/>
</dbReference>
<dbReference type="EC" id="2.8.2.-" evidence="3"/>
<organism evidence="5 6">
    <name type="scientific">Lithospermum erythrorhizon</name>
    <name type="common">Purple gromwell</name>
    <name type="synonym">Lithospermum officinale var. erythrorhizon</name>
    <dbReference type="NCBI Taxonomy" id="34254"/>
    <lineage>
        <taxon>Eukaryota</taxon>
        <taxon>Viridiplantae</taxon>
        <taxon>Streptophyta</taxon>
        <taxon>Embryophyta</taxon>
        <taxon>Tracheophyta</taxon>
        <taxon>Spermatophyta</taxon>
        <taxon>Magnoliopsida</taxon>
        <taxon>eudicotyledons</taxon>
        <taxon>Gunneridae</taxon>
        <taxon>Pentapetalae</taxon>
        <taxon>asterids</taxon>
        <taxon>lamiids</taxon>
        <taxon>Boraginales</taxon>
        <taxon>Boraginaceae</taxon>
        <taxon>Boraginoideae</taxon>
        <taxon>Lithospermeae</taxon>
        <taxon>Lithospermum</taxon>
    </lineage>
</organism>
<accession>A0AAV3QW93</accession>
<protein>
    <recommendedName>
        <fullName evidence="3">Sulfotransferase</fullName>
        <ecNumber evidence="3">2.8.2.-</ecNumber>
    </recommendedName>
</protein>
<dbReference type="SUPFAM" id="SSF52540">
    <property type="entry name" value="P-loop containing nucleoside triphosphate hydrolases"/>
    <property type="match status" value="1"/>
</dbReference>
<dbReference type="Pfam" id="PF00685">
    <property type="entry name" value="Sulfotransfer_1"/>
    <property type="match status" value="1"/>
</dbReference>
<keyword evidence="6" id="KW-1185">Reference proteome</keyword>
<dbReference type="InterPro" id="IPR000863">
    <property type="entry name" value="Sulfotransferase_dom"/>
</dbReference>
<gene>
    <name evidence="5" type="ORF">LIER_23107</name>
</gene>
<comment type="similarity">
    <text evidence="1 3">Belongs to the sulfotransferase 1 family.</text>
</comment>
<dbReference type="Proteomes" id="UP001454036">
    <property type="component" value="Unassembled WGS sequence"/>
</dbReference>
<comment type="caution">
    <text evidence="5">The sequence shown here is derived from an EMBL/GenBank/DDBJ whole genome shotgun (WGS) entry which is preliminary data.</text>
</comment>
<keyword evidence="2 3" id="KW-0808">Transferase</keyword>
<dbReference type="AlphaFoldDB" id="A0AAV3QW93"/>
<name>A0AAV3QW93_LITER</name>
<evidence type="ECO:0000256" key="2">
    <source>
        <dbReference type="ARBA" id="ARBA00022679"/>
    </source>
</evidence>
<evidence type="ECO:0000256" key="1">
    <source>
        <dbReference type="ARBA" id="ARBA00005771"/>
    </source>
</evidence>
<dbReference type="PANTHER" id="PTHR11783">
    <property type="entry name" value="SULFOTRANSFERASE SULT"/>
    <property type="match status" value="1"/>
</dbReference>
<dbReference type="EMBL" id="BAABME010006449">
    <property type="protein sequence ID" value="GAA0168379.1"/>
    <property type="molecule type" value="Genomic_DNA"/>
</dbReference>
<dbReference type="Gene3D" id="3.40.50.300">
    <property type="entry name" value="P-loop containing nucleotide triphosphate hydrolases"/>
    <property type="match status" value="1"/>
</dbReference>
<evidence type="ECO:0000256" key="3">
    <source>
        <dbReference type="RuleBase" id="RU361155"/>
    </source>
</evidence>
<evidence type="ECO:0000313" key="6">
    <source>
        <dbReference type="Proteomes" id="UP001454036"/>
    </source>
</evidence>
<evidence type="ECO:0000313" key="5">
    <source>
        <dbReference type="EMBL" id="GAA0168379.1"/>
    </source>
</evidence>
<sequence length="334" mass="38545">MAITQLIERNGTEQDNEGLTNEYKELVCSLPKERGWRTQNLYLYQGFWCQPNEIQATMSAQKHFQAHDSDLMVVSVPKSGTTWLKALTFAIMNREKYDVAKSHPLHFSNPHELVPFLEYKLYADNKIPDLSHIPRPRLLATHIPLGSLPGSIRSSKCKMVYICRNPFDTFVSAWHFINKIRPASYGPLGIEDAFNMYCRGVVGFGPYWDHMLGYWYESLTKPDKVLFLKYEDMKENPDYYIKKLALFLGWPFTLQEEKTGVVQEIGNLCSFKNLRDLEVNKKGKGAIADFENKNLFRKADVGDWVNHFTPMMVQRLAHIMEEKLSGSGLSFKVV</sequence>
<reference evidence="5 6" key="1">
    <citation type="submission" date="2024-01" db="EMBL/GenBank/DDBJ databases">
        <title>The complete chloroplast genome sequence of Lithospermum erythrorhizon: insights into the phylogenetic relationship among Boraginaceae species and the maternal lineages of purple gromwells.</title>
        <authorList>
            <person name="Okada T."/>
            <person name="Watanabe K."/>
        </authorList>
    </citation>
    <scope>NUCLEOTIDE SEQUENCE [LARGE SCALE GENOMIC DNA]</scope>
</reference>
<evidence type="ECO:0000259" key="4">
    <source>
        <dbReference type="Pfam" id="PF00685"/>
    </source>
</evidence>
<feature type="domain" description="Sulfotransferase" evidence="4">
    <location>
        <begin position="68"/>
        <end position="328"/>
    </location>
</feature>
<proteinExistence type="inferred from homology"/>